<protein>
    <submittedName>
        <fullName evidence="2">Uncharacterized protein</fullName>
    </submittedName>
</protein>
<accession>A0AAV7N6M9</accession>
<organism evidence="2 3">
    <name type="scientific">Pleurodeles waltl</name>
    <name type="common">Iberian ribbed newt</name>
    <dbReference type="NCBI Taxonomy" id="8319"/>
    <lineage>
        <taxon>Eukaryota</taxon>
        <taxon>Metazoa</taxon>
        <taxon>Chordata</taxon>
        <taxon>Craniata</taxon>
        <taxon>Vertebrata</taxon>
        <taxon>Euteleostomi</taxon>
        <taxon>Amphibia</taxon>
        <taxon>Batrachia</taxon>
        <taxon>Caudata</taxon>
        <taxon>Salamandroidea</taxon>
        <taxon>Salamandridae</taxon>
        <taxon>Pleurodelinae</taxon>
        <taxon>Pleurodeles</taxon>
    </lineage>
</organism>
<dbReference type="AlphaFoldDB" id="A0AAV7N6M9"/>
<feature type="region of interest" description="Disordered" evidence="1">
    <location>
        <begin position="97"/>
        <end position="126"/>
    </location>
</feature>
<feature type="region of interest" description="Disordered" evidence="1">
    <location>
        <begin position="1"/>
        <end position="55"/>
    </location>
</feature>
<reference evidence="2" key="1">
    <citation type="journal article" date="2022" name="bioRxiv">
        <title>Sequencing and chromosome-scale assembly of the giantPleurodeles waltlgenome.</title>
        <authorList>
            <person name="Brown T."/>
            <person name="Elewa A."/>
            <person name="Iarovenko S."/>
            <person name="Subramanian E."/>
            <person name="Araus A.J."/>
            <person name="Petzold A."/>
            <person name="Susuki M."/>
            <person name="Suzuki K.-i.T."/>
            <person name="Hayashi T."/>
            <person name="Toyoda A."/>
            <person name="Oliveira C."/>
            <person name="Osipova E."/>
            <person name="Leigh N.D."/>
            <person name="Simon A."/>
            <person name="Yun M.H."/>
        </authorList>
    </citation>
    <scope>NUCLEOTIDE SEQUENCE</scope>
    <source>
        <strain evidence="2">20211129_DDA</strain>
        <tissue evidence="2">Liver</tissue>
    </source>
</reference>
<feature type="compositionally biased region" description="Polar residues" evidence="1">
    <location>
        <begin position="112"/>
        <end position="126"/>
    </location>
</feature>
<proteinExistence type="predicted"/>
<gene>
    <name evidence="2" type="ORF">NDU88_007881</name>
</gene>
<keyword evidence="3" id="KW-1185">Reference proteome</keyword>
<evidence type="ECO:0000256" key="1">
    <source>
        <dbReference type="SAM" id="MobiDB-lite"/>
    </source>
</evidence>
<feature type="compositionally biased region" description="Basic and acidic residues" evidence="1">
    <location>
        <begin position="1"/>
        <end position="21"/>
    </location>
</feature>
<evidence type="ECO:0000313" key="3">
    <source>
        <dbReference type="Proteomes" id="UP001066276"/>
    </source>
</evidence>
<sequence>MGDHFSRRYHAEGAQPKDKQQPPRKNMQRPQSEGRALAETGVPVSDMKSSDAEGDQLAGIHLTKCFIEKEPPLDEVMGEELEVDVESPHPLAVDINTLEGGSTTPPPTSETVDNQMTSSRTTLHAI</sequence>
<evidence type="ECO:0000313" key="2">
    <source>
        <dbReference type="EMBL" id="KAJ1110530.1"/>
    </source>
</evidence>
<name>A0AAV7N6M9_PLEWA</name>
<dbReference type="EMBL" id="JANPWB010000013">
    <property type="protein sequence ID" value="KAJ1110530.1"/>
    <property type="molecule type" value="Genomic_DNA"/>
</dbReference>
<comment type="caution">
    <text evidence="2">The sequence shown here is derived from an EMBL/GenBank/DDBJ whole genome shotgun (WGS) entry which is preliminary data.</text>
</comment>
<dbReference type="Proteomes" id="UP001066276">
    <property type="component" value="Chromosome 9"/>
</dbReference>